<reference evidence="2" key="2">
    <citation type="submission" date="2025-08" db="UniProtKB">
        <authorList>
            <consortium name="RefSeq"/>
        </authorList>
    </citation>
    <scope>IDENTIFICATION</scope>
    <source>
        <tissue evidence="2">Leaf</tissue>
    </source>
</reference>
<evidence type="ECO:0000313" key="1">
    <source>
        <dbReference type="Proteomes" id="UP000694864"/>
    </source>
</evidence>
<keyword evidence="1" id="KW-1185">Reference proteome</keyword>
<reference evidence="1" key="1">
    <citation type="journal article" date="2014" name="Nat. Commun.">
        <title>The emerging biofuel crop Camelina sativa retains a highly undifferentiated hexaploid genome structure.</title>
        <authorList>
            <person name="Kagale S."/>
            <person name="Koh C."/>
            <person name="Nixon J."/>
            <person name="Bollina V."/>
            <person name="Clarke W.E."/>
            <person name="Tuteja R."/>
            <person name="Spillane C."/>
            <person name="Robinson S.J."/>
            <person name="Links M.G."/>
            <person name="Clarke C."/>
            <person name="Higgins E.E."/>
            <person name="Huebert T."/>
            <person name="Sharpe A.G."/>
            <person name="Parkin I.A."/>
        </authorList>
    </citation>
    <scope>NUCLEOTIDE SEQUENCE [LARGE SCALE GENOMIC DNA]</scope>
    <source>
        <strain evidence="1">cv. DH55</strain>
    </source>
</reference>
<dbReference type="Proteomes" id="UP000694864">
    <property type="component" value="Chromosome 16"/>
</dbReference>
<dbReference type="InterPro" id="IPR036691">
    <property type="entry name" value="Endo/exonu/phosph_ase_sf"/>
</dbReference>
<protein>
    <submittedName>
        <fullName evidence="2">Uncharacterized protein LOC109129442</fullName>
    </submittedName>
</protein>
<dbReference type="PANTHER" id="PTHR33710:SF77">
    <property type="entry name" value="DNASE I-LIKE SUPERFAMILY PROTEIN"/>
    <property type="match status" value="1"/>
</dbReference>
<organism evidence="1 2">
    <name type="scientific">Camelina sativa</name>
    <name type="common">False flax</name>
    <name type="synonym">Myagrum sativum</name>
    <dbReference type="NCBI Taxonomy" id="90675"/>
    <lineage>
        <taxon>Eukaryota</taxon>
        <taxon>Viridiplantae</taxon>
        <taxon>Streptophyta</taxon>
        <taxon>Embryophyta</taxon>
        <taxon>Tracheophyta</taxon>
        <taxon>Spermatophyta</taxon>
        <taxon>Magnoliopsida</taxon>
        <taxon>eudicotyledons</taxon>
        <taxon>Gunneridae</taxon>
        <taxon>Pentapetalae</taxon>
        <taxon>rosids</taxon>
        <taxon>malvids</taxon>
        <taxon>Brassicales</taxon>
        <taxon>Brassicaceae</taxon>
        <taxon>Camelineae</taxon>
        <taxon>Camelina</taxon>
    </lineage>
</organism>
<gene>
    <name evidence="2" type="primary">LOC109129442</name>
</gene>
<name>A0ABM1R2K0_CAMSA</name>
<dbReference type="RefSeq" id="XP_019093238.1">
    <property type="nucleotide sequence ID" value="XM_019237693.1"/>
</dbReference>
<proteinExistence type="predicted"/>
<dbReference type="GeneID" id="109129442"/>
<evidence type="ECO:0000313" key="2">
    <source>
        <dbReference type="RefSeq" id="XP_019093238.1"/>
    </source>
</evidence>
<sequence length="212" mass="24473">MDLFDLKFQGPLFSWSNHQPAGPIAKKLDRVLVNNHWLTIFPDSIATFLAPLPSDHSPNLVDLAYQLPKAGTRPFKFFNYLTRHPNFHQLVQALNNPSLNTFQIERDLHVQWSFVKGIEESYFIQKSRVDWLKEGDLNTSYLKKICQVRASYNTIRSFLLDSGDLLVDPMEMSELAIAHFKSILAPDRLSIRVVWSSQEWFTSLNPFSCSQT</sequence>
<accession>A0ABM1R2K0</accession>
<dbReference type="PANTHER" id="PTHR33710">
    <property type="entry name" value="BNAC02G09200D PROTEIN"/>
    <property type="match status" value="1"/>
</dbReference>
<dbReference type="SUPFAM" id="SSF56219">
    <property type="entry name" value="DNase I-like"/>
    <property type="match status" value="1"/>
</dbReference>